<protein>
    <submittedName>
        <fullName evidence="2">MarR family transcriptional regulator</fullName>
    </submittedName>
</protein>
<dbReference type="InterPro" id="IPR036390">
    <property type="entry name" value="WH_DNA-bd_sf"/>
</dbReference>
<dbReference type="EMBL" id="SHLY01000001">
    <property type="protein sequence ID" value="TAA47959.1"/>
    <property type="molecule type" value="Genomic_DNA"/>
</dbReference>
<dbReference type="SUPFAM" id="SSF46785">
    <property type="entry name" value="Winged helix' DNA-binding domain"/>
    <property type="match status" value="1"/>
</dbReference>
<sequence>MDDLSKTAAVENSVRADFLISKKLIKVTEILKDLHFDFPLNGIAILMEVSCEDGVSSSDISHRLGLPKATTSRNLRMLSDRLSHEKEGLRLIELRHDEKDYRVRRAYMTLKGYKVVQRINEAMA</sequence>
<dbReference type="InterPro" id="IPR036388">
    <property type="entry name" value="WH-like_DNA-bd_sf"/>
</dbReference>
<reference evidence="3" key="1">
    <citation type="submission" date="2019-02" db="EMBL/GenBank/DDBJ databases">
        <title>Draft genome sequence of Muricauda sp. 176CP4-71.</title>
        <authorList>
            <person name="Park J.-S."/>
        </authorList>
    </citation>
    <scope>NUCLEOTIDE SEQUENCE [LARGE SCALE GENOMIC DNA]</scope>
    <source>
        <strain evidence="3">176GS2-150</strain>
    </source>
</reference>
<evidence type="ECO:0000259" key="1">
    <source>
        <dbReference type="Pfam" id="PF09339"/>
    </source>
</evidence>
<dbReference type="Pfam" id="PF09339">
    <property type="entry name" value="HTH_IclR"/>
    <property type="match status" value="1"/>
</dbReference>
<name>A0ABY1WT95_9GAMM</name>
<dbReference type="Proteomes" id="UP000292544">
    <property type="component" value="Unassembled WGS sequence"/>
</dbReference>
<keyword evidence="3" id="KW-1185">Reference proteome</keyword>
<organism evidence="2 3">
    <name type="scientific">Corallincola spongiicola</name>
    <dbReference type="NCBI Taxonomy" id="2520508"/>
    <lineage>
        <taxon>Bacteria</taxon>
        <taxon>Pseudomonadati</taxon>
        <taxon>Pseudomonadota</taxon>
        <taxon>Gammaproteobacteria</taxon>
        <taxon>Alteromonadales</taxon>
        <taxon>Psychromonadaceae</taxon>
        <taxon>Corallincola</taxon>
    </lineage>
</organism>
<feature type="domain" description="HTH iclR-type" evidence="1">
    <location>
        <begin position="51"/>
        <end position="80"/>
    </location>
</feature>
<dbReference type="Gene3D" id="1.10.10.10">
    <property type="entry name" value="Winged helix-like DNA-binding domain superfamily/Winged helix DNA-binding domain"/>
    <property type="match status" value="1"/>
</dbReference>
<accession>A0ABY1WT95</accession>
<evidence type="ECO:0000313" key="3">
    <source>
        <dbReference type="Proteomes" id="UP000292544"/>
    </source>
</evidence>
<dbReference type="RefSeq" id="WP_130565483.1">
    <property type="nucleotide sequence ID" value="NZ_SHLY01000001.1"/>
</dbReference>
<proteinExistence type="predicted"/>
<dbReference type="InterPro" id="IPR005471">
    <property type="entry name" value="Tscrpt_reg_IclR_N"/>
</dbReference>
<comment type="caution">
    <text evidence="2">The sequence shown here is derived from an EMBL/GenBank/DDBJ whole genome shotgun (WGS) entry which is preliminary data.</text>
</comment>
<evidence type="ECO:0000313" key="2">
    <source>
        <dbReference type="EMBL" id="TAA47959.1"/>
    </source>
</evidence>
<gene>
    <name evidence="2" type="ORF">EXY25_01565</name>
</gene>